<dbReference type="InterPro" id="IPR003797">
    <property type="entry name" value="DegV"/>
</dbReference>
<dbReference type="PROSITE" id="PS51482">
    <property type="entry name" value="DEGV"/>
    <property type="match status" value="1"/>
</dbReference>
<gene>
    <name evidence="2" type="ORF">SAMN02745245_00329</name>
</gene>
<evidence type="ECO:0000313" key="3">
    <source>
        <dbReference type="Proteomes" id="UP000184032"/>
    </source>
</evidence>
<dbReference type="InterPro" id="IPR050270">
    <property type="entry name" value="DegV_domain_contain"/>
</dbReference>
<dbReference type="RefSeq" id="WP_200779455.1">
    <property type="nucleotide sequence ID" value="NZ_FQXI01000001.1"/>
</dbReference>
<dbReference type="InterPro" id="IPR043168">
    <property type="entry name" value="DegV_C"/>
</dbReference>
<dbReference type="NCBIfam" id="TIGR00762">
    <property type="entry name" value="DegV"/>
    <property type="match status" value="1"/>
</dbReference>
<dbReference type="PANTHER" id="PTHR33434">
    <property type="entry name" value="DEGV DOMAIN-CONTAINING PROTEIN DR_1986-RELATED"/>
    <property type="match status" value="1"/>
</dbReference>
<reference evidence="2 3" key="1">
    <citation type="submission" date="2016-11" db="EMBL/GenBank/DDBJ databases">
        <authorList>
            <person name="Jaros S."/>
            <person name="Januszkiewicz K."/>
            <person name="Wedrychowicz H."/>
        </authorList>
    </citation>
    <scope>NUCLEOTIDE SEQUENCE [LARGE SCALE GENOMIC DNA]</scope>
    <source>
        <strain evidence="2 3">DSM 21120</strain>
    </source>
</reference>
<organism evidence="2 3">
    <name type="scientific">Anaerosphaera aminiphila DSM 21120</name>
    <dbReference type="NCBI Taxonomy" id="1120995"/>
    <lineage>
        <taxon>Bacteria</taxon>
        <taxon>Bacillati</taxon>
        <taxon>Bacillota</taxon>
        <taxon>Tissierellia</taxon>
        <taxon>Tissierellales</taxon>
        <taxon>Peptoniphilaceae</taxon>
        <taxon>Anaerosphaera</taxon>
    </lineage>
</organism>
<proteinExistence type="predicted"/>
<evidence type="ECO:0000256" key="1">
    <source>
        <dbReference type="ARBA" id="ARBA00023121"/>
    </source>
</evidence>
<dbReference type="Proteomes" id="UP000184032">
    <property type="component" value="Unassembled WGS sequence"/>
</dbReference>
<dbReference type="Gene3D" id="3.40.50.10170">
    <property type="match status" value="1"/>
</dbReference>
<protein>
    <submittedName>
        <fullName evidence="2">EDD domain protein, DegV family</fullName>
    </submittedName>
</protein>
<keyword evidence="1" id="KW-0446">Lipid-binding</keyword>
<keyword evidence="3" id="KW-1185">Reference proteome</keyword>
<dbReference type="Pfam" id="PF02645">
    <property type="entry name" value="DegV"/>
    <property type="match status" value="1"/>
</dbReference>
<evidence type="ECO:0000313" key="2">
    <source>
        <dbReference type="EMBL" id="SHH01219.1"/>
    </source>
</evidence>
<dbReference type="EMBL" id="FQXI01000001">
    <property type="protein sequence ID" value="SHH01219.1"/>
    <property type="molecule type" value="Genomic_DNA"/>
</dbReference>
<dbReference type="Gene3D" id="3.30.1180.10">
    <property type="match status" value="1"/>
</dbReference>
<dbReference type="PANTHER" id="PTHR33434:SF2">
    <property type="entry name" value="FATTY ACID-BINDING PROTEIN TM_1468"/>
    <property type="match status" value="1"/>
</dbReference>
<sequence length="278" mass="31060">MIRIVTDSASDITIKEAKSLNIDIVPLTITFDDEICPQNTLEDFDTFFNKLKTTSILPVTSQPSPELYLNVFNEAKSKEEDVLVITLSSGLSGTLNSALLAKKMSNYEKIYILDSKQAILTQRMLVEYAVKLRDENKSIDEIAKTLENLKDKLVVCGVLDTLKYLKMSGRIPSSLAFVGELLNIKPVVILKDSVLKELGKSRGTKSGINLMYKQFEESEINFDFPVNFGYTLDKDKGLEFMNETISKYNLKNTNLYPIGGVIGTHVGPHCLAIAFARK</sequence>
<name>A0A1M5PI88_9FIRM</name>
<dbReference type="GO" id="GO:0008289">
    <property type="term" value="F:lipid binding"/>
    <property type="evidence" value="ECO:0007669"/>
    <property type="project" value="UniProtKB-KW"/>
</dbReference>
<dbReference type="AlphaFoldDB" id="A0A1M5PI88"/>
<accession>A0A1M5PI88</accession>
<dbReference type="STRING" id="1120995.SAMN02745245_00329"/>
<dbReference type="SUPFAM" id="SSF82549">
    <property type="entry name" value="DAK1/DegV-like"/>
    <property type="match status" value="1"/>
</dbReference>